<dbReference type="EMBL" id="QRAY01000002">
    <property type="protein sequence ID" value="RDS60312.1"/>
    <property type="molecule type" value="Genomic_DNA"/>
</dbReference>
<proteinExistence type="predicted"/>
<dbReference type="RefSeq" id="WP_115470470.1">
    <property type="nucleotide sequence ID" value="NZ_BJEC01000001.1"/>
</dbReference>
<keyword evidence="2" id="KW-1185">Reference proteome</keyword>
<organism evidence="1 2">
    <name type="scientific">Weissella thailandensis</name>
    <dbReference type="NCBI Taxonomy" id="89061"/>
    <lineage>
        <taxon>Bacteria</taxon>
        <taxon>Bacillati</taxon>
        <taxon>Bacillota</taxon>
        <taxon>Bacilli</taxon>
        <taxon>Lactobacillales</taxon>
        <taxon>Lactobacillaceae</taxon>
        <taxon>Weissella</taxon>
    </lineage>
</organism>
<gene>
    <name evidence="1" type="ORF">DWV05_01830</name>
</gene>
<accession>A0ABX9I6W4</accession>
<evidence type="ECO:0000313" key="2">
    <source>
        <dbReference type="Proteomes" id="UP000254492"/>
    </source>
</evidence>
<protein>
    <submittedName>
        <fullName evidence="1">Uncharacterized protein</fullName>
    </submittedName>
</protein>
<sequence>MTGKGKTILFKNDQIYNNLSPKGKLAYLREIQKGNQVDPDEFNHIEQVYVEPEETFDLGKTMIQLTNDQKNEGKVLAYIDKQHNPKSIPEVV</sequence>
<dbReference type="Proteomes" id="UP000254492">
    <property type="component" value="Unassembled WGS sequence"/>
</dbReference>
<evidence type="ECO:0000313" key="1">
    <source>
        <dbReference type="EMBL" id="RDS60312.1"/>
    </source>
</evidence>
<reference evidence="1 2" key="1">
    <citation type="submission" date="2018-07" db="EMBL/GenBank/DDBJ databases">
        <title>Genome-based reclassification of Weissella jogaejeotgali as Weissella thailandensis.</title>
        <authorList>
            <person name="Chun J."/>
            <person name="Kim B.-Y."/>
            <person name="Kwak M.-J."/>
        </authorList>
    </citation>
    <scope>NUCLEOTIDE SEQUENCE [LARGE SCALE GENOMIC DNA]</scope>
    <source>
        <strain evidence="1 2">KCTC 3751</strain>
    </source>
</reference>
<comment type="caution">
    <text evidence="1">The sequence shown here is derived from an EMBL/GenBank/DDBJ whole genome shotgun (WGS) entry which is preliminary data.</text>
</comment>
<name>A0ABX9I6W4_9LACO</name>